<dbReference type="GO" id="GO:0003677">
    <property type="term" value="F:DNA binding"/>
    <property type="evidence" value="ECO:0007669"/>
    <property type="project" value="UniProtKB-KW"/>
</dbReference>
<keyword evidence="7" id="KW-0238">DNA-binding</keyword>
<evidence type="ECO:0000256" key="12">
    <source>
        <dbReference type="SAM" id="Phobius"/>
    </source>
</evidence>
<dbReference type="PANTHER" id="PTHR15169">
    <property type="entry name" value="DAMAGE-SPECIFIC DNA BINDING PROTEIN 2"/>
    <property type="match status" value="1"/>
</dbReference>
<dbReference type="EMBL" id="CAKOAT010397376">
    <property type="protein sequence ID" value="CAH8366194.1"/>
    <property type="molecule type" value="Genomic_DNA"/>
</dbReference>
<evidence type="ECO:0000256" key="5">
    <source>
        <dbReference type="ARBA" id="ARBA00022763"/>
    </source>
</evidence>
<evidence type="ECO:0000256" key="1">
    <source>
        <dbReference type="ARBA" id="ARBA00004123"/>
    </source>
</evidence>
<dbReference type="Pfam" id="PF00400">
    <property type="entry name" value="WD40"/>
    <property type="match status" value="1"/>
</dbReference>
<keyword evidence="8" id="KW-0234">DNA repair</keyword>
<evidence type="ECO:0008006" key="15">
    <source>
        <dbReference type="Google" id="ProtNLM"/>
    </source>
</evidence>
<evidence type="ECO:0000256" key="3">
    <source>
        <dbReference type="ARBA" id="ARBA00022574"/>
    </source>
</evidence>
<keyword evidence="9" id="KW-0539">Nucleus</keyword>
<feature type="compositionally biased region" description="Acidic residues" evidence="11">
    <location>
        <begin position="26"/>
        <end position="43"/>
    </location>
</feature>
<name>A0ABC8L735_ERUVS</name>
<evidence type="ECO:0000256" key="7">
    <source>
        <dbReference type="ARBA" id="ARBA00023125"/>
    </source>
</evidence>
<evidence type="ECO:0000256" key="2">
    <source>
        <dbReference type="ARBA" id="ARBA00005434"/>
    </source>
</evidence>
<evidence type="ECO:0000313" key="14">
    <source>
        <dbReference type="Proteomes" id="UP001642260"/>
    </source>
</evidence>
<keyword evidence="12" id="KW-0472">Membrane</keyword>
<keyword evidence="4" id="KW-0677">Repeat</keyword>
<sequence>MGLTRNRRKKEPEIIIARDTDSESSASEEEEEDYPLSESEKEDEPVKIELEKSKAKGKAPITVKLKKVCKVCKQPGHEAGFKGATYIDCPMKPCFLCKMPGHTTMSCPHRVVTDHGILPTSHRNTKNPIDFVFMRQLQSRIPPIKPPYVIPDQVHCAVIRYHSRRVTCLEFHPTRNNILLSGDKVLKLEQKVHMLRVFCFCFLIVFFILKKGQIGVWDFAKVYEKSVYGNIHSVQVNNMRQVPYSLTSLMILLLCIQGVYVSRFSPTNDDMVYSASSDGKLGYTDLETGTSSTLLNLNPNGWQGPTTWNMLYGLDINSEKGLVLAADNFGLLHMIDHRSNNVTGEPILIHKKGSKVVGLDCNPVHPELLLSCGNDHFARIWDMRKLQPGESLNDLAHKRVVNSAYFSPSSGTKILTTSQDNRVRVWDSIFGDLDLPSREIVHSHDFNRHLTPFKAEWDPKDASESLIVVGRYISENYNGAALHPIDFIDSSNGQLVAEVMDPNITTITPVNKLHPRDDVLASGSSRSLFIWRPQEKTEVVEEKKEKKIVICYGDSNKKGKKQKRGSDDEDDDDDMFSSKGKNIKSQAKTTKSTRKKKA</sequence>
<keyword evidence="12" id="KW-1133">Transmembrane helix</keyword>
<dbReference type="Proteomes" id="UP001642260">
    <property type="component" value="Unassembled WGS sequence"/>
</dbReference>
<accession>A0ABC8L735</accession>
<comment type="similarity">
    <text evidence="2">Belongs to the WD repeat DDB2/WDR76 family.</text>
</comment>
<dbReference type="InterPro" id="IPR001680">
    <property type="entry name" value="WD40_rpt"/>
</dbReference>
<dbReference type="GO" id="GO:0005634">
    <property type="term" value="C:nucleus"/>
    <property type="evidence" value="ECO:0007669"/>
    <property type="project" value="UniProtKB-SubCell"/>
</dbReference>
<gene>
    <name evidence="13" type="ORF">ERUC_LOCUS30531</name>
</gene>
<protein>
    <recommendedName>
        <fullName evidence="15">Protein DAMAGED DNA-BINDING 2</fullName>
    </recommendedName>
</protein>
<dbReference type="SUPFAM" id="SSF50978">
    <property type="entry name" value="WD40 repeat-like"/>
    <property type="match status" value="1"/>
</dbReference>
<dbReference type="InterPro" id="IPR036322">
    <property type="entry name" value="WD40_repeat_dom_sf"/>
</dbReference>
<comment type="subcellular location">
    <subcellularLocation>
        <location evidence="1">Nucleus</location>
    </subcellularLocation>
</comment>
<dbReference type="PANTHER" id="PTHR15169:SF0">
    <property type="entry name" value="DNA DAMAGE-BINDING PROTEIN 2"/>
    <property type="match status" value="1"/>
</dbReference>
<feature type="repeat" description="WD" evidence="10">
    <location>
        <begin position="394"/>
        <end position="427"/>
    </location>
</feature>
<dbReference type="GO" id="GO:0006281">
    <property type="term" value="P:DNA repair"/>
    <property type="evidence" value="ECO:0007669"/>
    <property type="project" value="UniProtKB-KW"/>
</dbReference>
<feature type="transmembrane region" description="Helical" evidence="12">
    <location>
        <begin position="193"/>
        <end position="209"/>
    </location>
</feature>
<dbReference type="PROSITE" id="PS50082">
    <property type="entry name" value="WD_REPEATS_2"/>
    <property type="match status" value="1"/>
</dbReference>
<evidence type="ECO:0000256" key="6">
    <source>
        <dbReference type="ARBA" id="ARBA00022786"/>
    </source>
</evidence>
<feature type="region of interest" description="Disordered" evidence="11">
    <location>
        <begin position="555"/>
        <end position="598"/>
    </location>
</feature>
<dbReference type="Gene3D" id="4.10.60.10">
    <property type="entry name" value="Zinc finger, CCHC-type"/>
    <property type="match status" value="1"/>
</dbReference>
<organism evidence="13 14">
    <name type="scientific">Eruca vesicaria subsp. sativa</name>
    <name type="common">Garden rocket</name>
    <name type="synonym">Eruca sativa</name>
    <dbReference type="NCBI Taxonomy" id="29727"/>
    <lineage>
        <taxon>Eukaryota</taxon>
        <taxon>Viridiplantae</taxon>
        <taxon>Streptophyta</taxon>
        <taxon>Embryophyta</taxon>
        <taxon>Tracheophyta</taxon>
        <taxon>Spermatophyta</taxon>
        <taxon>Magnoliopsida</taxon>
        <taxon>eudicotyledons</taxon>
        <taxon>Gunneridae</taxon>
        <taxon>Pentapetalae</taxon>
        <taxon>rosids</taxon>
        <taxon>malvids</taxon>
        <taxon>Brassicales</taxon>
        <taxon>Brassicaceae</taxon>
        <taxon>Brassiceae</taxon>
        <taxon>Eruca</taxon>
    </lineage>
</organism>
<keyword evidence="5" id="KW-0227">DNA damage</keyword>
<feature type="compositionally biased region" description="Basic and acidic residues" evidence="11">
    <location>
        <begin position="10"/>
        <end position="21"/>
    </location>
</feature>
<evidence type="ECO:0000256" key="9">
    <source>
        <dbReference type="ARBA" id="ARBA00023242"/>
    </source>
</evidence>
<evidence type="ECO:0000256" key="4">
    <source>
        <dbReference type="ARBA" id="ARBA00022737"/>
    </source>
</evidence>
<dbReference type="AlphaFoldDB" id="A0ABC8L735"/>
<keyword evidence="14" id="KW-1185">Reference proteome</keyword>
<evidence type="ECO:0000313" key="13">
    <source>
        <dbReference type="EMBL" id="CAH8366194.1"/>
    </source>
</evidence>
<proteinExistence type="inferred from homology"/>
<keyword evidence="3 10" id="KW-0853">WD repeat</keyword>
<keyword evidence="6" id="KW-0833">Ubl conjugation pathway</keyword>
<keyword evidence="12" id="KW-0812">Transmembrane</keyword>
<evidence type="ECO:0000256" key="10">
    <source>
        <dbReference type="PROSITE-ProRule" id="PRU00221"/>
    </source>
</evidence>
<evidence type="ECO:0000256" key="8">
    <source>
        <dbReference type="ARBA" id="ARBA00023204"/>
    </source>
</evidence>
<dbReference type="InterPro" id="IPR015943">
    <property type="entry name" value="WD40/YVTN_repeat-like_dom_sf"/>
</dbReference>
<feature type="transmembrane region" description="Helical" evidence="12">
    <location>
        <begin position="242"/>
        <end position="261"/>
    </location>
</feature>
<dbReference type="Gene3D" id="2.130.10.10">
    <property type="entry name" value="YVTN repeat-like/Quinoprotein amine dehydrogenase"/>
    <property type="match status" value="1"/>
</dbReference>
<evidence type="ECO:0000256" key="11">
    <source>
        <dbReference type="SAM" id="MobiDB-lite"/>
    </source>
</evidence>
<dbReference type="PROSITE" id="PS50294">
    <property type="entry name" value="WD_REPEATS_REGION"/>
    <property type="match status" value="1"/>
</dbReference>
<dbReference type="SMART" id="SM00320">
    <property type="entry name" value="WD40"/>
    <property type="match status" value="5"/>
</dbReference>
<comment type="caution">
    <text evidence="13">The sequence shown here is derived from an EMBL/GenBank/DDBJ whole genome shotgun (WGS) entry which is preliminary data.</text>
</comment>
<reference evidence="13 14" key="1">
    <citation type="submission" date="2022-03" db="EMBL/GenBank/DDBJ databases">
        <authorList>
            <person name="Macdonald S."/>
            <person name="Ahmed S."/>
            <person name="Newling K."/>
        </authorList>
    </citation>
    <scope>NUCLEOTIDE SEQUENCE [LARGE SCALE GENOMIC DNA]</scope>
</reference>
<feature type="region of interest" description="Disordered" evidence="11">
    <location>
        <begin position="1"/>
        <end position="46"/>
    </location>
</feature>
<dbReference type="InterPro" id="IPR033312">
    <property type="entry name" value="DDB2"/>
</dbReference>